<dbReference type="RefSeq" id="WP_203909171.1">
    <property type="nucleotide sequence ID" value="NZ_BONY01000018.1"/>
</dbReference>
<dbReference type="InterPro" id="IPR024571">
    <property type="entry name" value="ERAP1-like_C_dom"/>
</dbReference>
<gene>
    <name evidence="17" type="ORF">Rhe02_33820</name>
</gene>
<dbReference type="InterPro" id="IPR045357">
    <property type="entry name" value="Aminopeptidase_N-like_N"/>
</dbReference>
<dbReference type="EC" id="3.4.11.2" evidence="4"/>
<dbReference type="GO" id="GO:0006508">
    <property type="term" value="P:proteolysis"/>
    <property type="evidence" value="ECO:0007669"/>
    <property type="project" value="UniProtKB-KW"/>
</dbReference>
<dbReference type="PANTHER" id="PTHR11533:SF174">
    <property type="entry name" value="PUROMYCIN-SENSITIVE AMINOPEPTIDASE-RELATED"/>
    <property type="match status" value="1"/>
</dbReference>
<dbReference type="CDD" id="cd09602">
    <property type="entry name" value="M1_APN"/>
    <property type="match status" value="1"/>
</dbReference>
<comment type="cofactor">
    <cofactor evidence="2">
        <name>Zn(2+)</name>
        <dbReference type="ChEBI" id="CHEBI:29105"/>
    </cofactor>
</comment>
<dbReference type="InterPro" id="IPR042097">
    <property type="entry name" value="Aminopeptidase_N-like_N_sf"/>
</dbReference>
<dbReference type="Proteomes" id="UP000612899">
    <property type="component" value="Unassembled WGS sequence"/>
</dbReference>
<dbReference type="Pfam" id="PF11838">
    <property type="entry name" value="ERAP1_C"/>
    <property type="match status" value="1"/>
</dbReference>
<feature type="domain" description="Aminopeptidase N-like N-terminal" evidence="16">
    <location>
        <begin position="119"/>
        <end position="191"/>
    </location>
</feature>
<evidence type="ECO:0000256" key="1">
    <source>
        <dbReference type="ARBA" id="ARBA00000098"/>
    </source>
</evidence>
<dbReference type="InterPro" id="IPR027268">
    <property type="entry name" value="Peptidase_M4/M1_CTD_sf"/>
</dbReference>
<evidence type="ECO:0000256" key="4">
    <source>
        <dbReference type="ARBA" id="ARBA00012564"/>
    </source>
</evidence>
<evidence type="ECO:0000256" key="3">
    <source>
        <dbReference type="ARBA" id="ARBA00010136"/>
    </source>
</evidence>
<organism evidence="17 18">
    <name type="scientific">Rhizocola hellebori</name>
    <dbReference type="NCBI Taxonomy" id="1392758"/>
    <lineage>
        <taxon>Bacteria</taxon>
        <taxon>Bacillati</taxon>
        <taxon>Actinomycetota</taxon>
        <taxon>Actinomycetes</taxon>
        <taxon>Micromonosporales</taxon>
        <taxon>Micromonosporaceae</taxon>
        <taxon>Rhizocola</taxon>
    </lineage>
</organism>
<evidence type="ECO:0000259" key="14">
    <source>
        <dbReference type="Pfam" id="PF01433"/>
    </source>
</evidence>
<dbReference type="EMBL" id="BONY01000018">
    <property type="protein sequence ID" value="GIH05315.1"/>
    <property type="molecule type" value="Genomic_DNA"/>
</dbReference>
<keyword evidence="11" id="KW-0482">Metalloprotease</keyword>
<evidence type="ECO:0000256" key="12">
    <source>
        <dbReference type="ARBA" id="ARBA00029811"/>
    </source>
</evidence>
<dbReference type="GO" id="GO:0008270">
    <property type="term" value="F:zinc ion binding"/>
    <property type="evidence" value="ECO:0007669"/>
    <property type="project" value="InterPro"/>
</dbReference>
<evidence type="ECO:0000256" key="11">
    <source>
        <dbReference type="ARBA" id="ARBA00023049"/>
    </source>
</evidence>
<dbReference type="GO" id="GO:0070006">
    <property type="term" value="F:metalloaminopeptidase activity"/>
    <property type="evidence" value="ECO:0007669"/>
    <property type="project" value="TreeGrafter"/>
</dbReference>
<evidence type="ECO:0000256" key="2">
    <source>
        <dbReference type="ARBA" id="ARBA00001947"/>
    </source>
</evidence>
<dbReference type="Pfam" id="PF17900">
    <property type="entry name" value="Peptidase_M1_N"/>
    <property type="match status" value="1"/>
</dbReference>
<dbReference type="GO" id="GO:0042277">
    <property type="term" value="F:peptide binding"/>
    <property type="evidence" value="ECO:0007669"/>
    <property type="project" value="TreeGrafter"/>
</dbReference>
<comment type="catalytic activity">
    <reaction evidence="1">
        <text>Release of an N-terminal amino acid, Xaa-|-Yaa- from a peptide, amide or arylamide. Xaa is preferably Ala, but may be most amino acids including Pro (slow action). When a terminal hydrophobic residue is followed by a prolyl residue, the two may be released as an intact Xaa-Pro dipeptide.</text>
        <dbReference type="EC" id="3.4.11.2"/>
    </reaction>
</comment>
<evidence type="ECO:0000256" key="10">
    <source>
        <dbReference type="ARBA" id="ARBA00022833"/>
    </source>
</evidence>
<dbReference type="InterPro" id="IPR012778">
    <property type="entry name" value="Pept_M1_aminopeptidase"/>
</dbReference>
<dbReference type="Gene3D" id="2.60.40.1730">
    <property type="entry name" value="tricorn interacting facor f3 domain"/>
    <property type="match status" value="1"/>
</dbReference>
<evidence type="ECO:0000256" key="5">
    <source>
        <dbReference type="ARBA" id="ARBA00015611"/>
    </source>
</evidence>
<keyword evidence="9" id="KW-0378">Hydrolase</keyword>
<evidence type="ECO:0000259" key="16">
    <source>
        <dbReference type="Pfam" id="PF17900"/>
    </source>
</evidence>
<dbReference type="PRINTS" id="PR00756">
    <property type="entry name" value="ALADIPTASE"/>
</dbReference>
<dbReference type="SUPFAM" id="SSF55486">
    <property type="entry name" value="Metalloproteases ('zincins'), catalytic domain"/>
    <property type="match status" value="1"/>
</dbReference>
<dbReference type="Pfam" id="PF01433">
    <property type="entry name" value="Peptidase_M1"/>
    <property type="match status" value="1"/>
</dbReference>
<name>A0A8J3Q942_9ACTN</name>
<protein>
    <recommendedName>
        <fullName evidence="5">Aminopeptidase N</fullName>
        <ecNumber evidence="4">3.4.11.2</ecNumber>
    </recommendedName>
    <alternativeName>
        <fullName evidence="12">Alanine aminopeptidase</fullName>
    </alternativeName>
    <alternativeName>
        <fullName evidence="13">Lysyl aminopeptidase</fullName>
    </alternativeName>
</protein>
<keyword evidence="8" id="KW-0479">Metal-binding</keyword>
<sequence length="820" mass="90011">MQDLPSLTRAEAEDRAALIHVDRYDVAIDLTSMLDGADFRAVASVRFSCRRPGATTFADAALTVVSATLNGVPVDKSRISIGRIQLTDLSEDNVLVVESVQSQTSHAEWVHRSVDPSDKAVYVWTSFEPDDARRAWVCFDQPDLKAPHRFTVTAPAEWHVVSNSADPIVTAVGNGHRQWAFPDTPPLSTYVPVIAAGAFHEIRSQRAGYDLGLLCRRSLARFLERDAEELFELTARGLIFFGDRFGFPFPQRKYDQVFLPDMGGAMENYGCVTWADSSVFRSPPTYNERRRRAGVLLHEMAHMWFGDIVTMTWWEDLWLNEAFAVWAAHWAAEAATPFTDAWSSFLVGGKLSAYAADMAPTTHPIRQPVEDVCAAVASFDAITYSKGASVLKQLFAFVGEEACVAGLRSYFAKHAWGNTRLSDLISELQQASGRDLDGWTAGWFDASGTDQLRLEAGEAGGHLLHAAGPNGMPPRPHRLNIGVYQRDESGAALVRRDVVSVETSGERTEMVDIGDAAILLVNDDDLTFASVRPDPATTRALLDSAHYLPSALSRALAVSTAWDMLMRGELPAADIVGVVVAVLRHHPADTLIEPYLSLVVDAADNWSAHPLRDYLLEQVADLCLELATQQPQQKSVIRALAETAITADQLTRLNAMADGDIDLQWRVLIRLAEIDTVDQAEVQRLVAQDPDPDAWIKALAVDAAKPDAQTKEAAWMAMVNHTVPVGSIGVIRRAFWRRSQGQILAQYADRYLDILPTLDRGGMIPAITLSAGLYPSAGVDEEFAQRAVAAAQSETVSPVVAKRVITSTDLLTRMLRTRAM</sequence>
<dbReference type="PANTHER" id="PTHR11533">
    <property type="entry name" value="PROTEASE M1 ZINC METALLOPROTEASE"/>
    <property type="match status" value="1"/>
</dbReference>
<dbReference type="AlphaFoldDB" id="A0A8J3Q942"/>
<dbReference type="GO" id="GO:0005737">
    <property type="term" value="C:cytoplasm"/>
    <property type="evidence" value="ECO:0007669"/>
    <property type="project" value="TreeGrafter"/>
</dbReference>
<evidence type="ECO:0000256" key="6">
    <source>
        <dbReference type="ARBA" id="ARBA00022438"/>
    </source>
</evidence>
<feature type="domain" description="ERAP1-like C-terminal" evidence="15">
    <location>
        <begin position="519"/>
        <end position="778"/>
    </location>
</feature>
<evidence type="ECO:0000313" key="17">
    <source>
        <dbReference type="EMBL" id="GIH05315.1"/>
    </source>
</evidence>
<proteinExistence type="inferred from homology"/>
<dbReference type="GO" id="GO:0016285">
    <property type="term" value="F:alanyl aminopeptidase activity"/>
    <property type="evidence" value="ECO:0007669"/>
    <property type="project" value="UniProtKB-EC"/>
</dbReference>
<dbReference type="InterPro" id="IPR014782">
    <property type="entry name" value="Peptidase_M1_dom"/>
</dbReference>
<reference evidence="17" key="1">
    <citation type="submission" date="2021-01" db="EMBL/GenBank/DDBJ databases">
        <title>Whole genome shotgun sequence of Rhizocola hellebori NBRC 109834.</title>
        <authorList>
            <person name="Komaki H."/>
            <person name="Tamura T."/>
        </authorList>
    </citation>
    <scope>NUCLEOTIDE SEQUENCE</scope>
    <source>
        <strain evidence="17">NBRC 109834</strain>
    </source>
</reference>
<dbReference type="GO" id="GO:0043171">
    <property type="term" value="P:peptide catabolic process"/>
    <property type="evidence" value="ECO:0007669"/>
    <property type="project" value="TreeGrafter"/>
</dbReference>
<dbReference type="SUPFAM" id="SSF63737">
    <property type="entry name" value="Leukotriene A4 hydrolase N-terminal domain"/>
    <property type="match status" value="1"/>
</dbReference>
<dbReference type="InterPro" id="IPR001930">
    <property type="entry name" value="Peptidase_M1"/>
</dbReference>
<keyword evidence="18" id="KW-1185">Reference proteome</keyword>
<evidence type="ECO:0000256" key="9">
    <source>
        <dbReference type="ARBA" id="ARBA00022801"/>
    </source>
</evidence>
<keyword evidence="6 17" id="KW-0031">Aminopeptidase</keyword>
<feature type="domain" description="Peptidase M1 membrane alanine aminopeptidase" evidence="14">
    <location>
        <begin position="231"/>
        <end position="440"/>
    </location>
</feature>
<evidence type="ECO:0000259" key="15">
    <source>
        <dbReference type="Pfam" id="PF11838"/>
    </source>
</evidence>
<evidence type="ECO:0000256" key="8">
    <source>
        <dbReference type="ARBA" id="ARBA00022723"/>
    </source>
</evidence>
<comment type="caution">
    <text evidence="17">The sequence shown here is derived from an EMBL/GenBank/DDBJ whole genome shotgun (WGS) entry which is preliminary data.</text>
</comment>
<comment type="similarity">
    <text evidence="3">Belongs to the peptidase M1 family.</text>
</comment>
<dbReference type="Gene3D" id="1.10.390.10">
    <property type="entry name" value="Neutral Protease Domain 2"/>
    <property type="match status" value="1"/>
</dbReference>
<evidence type="ECO:0000256" key="7">
    <source>
        <dbReference type="ARBA" id="ARBA00022670"/>
    </source>
</evidence>
<accession>A0A8J3Q942</accession>
<keyword evidence="10" id="KW-0862">Zinc</keyword>
<dbReference type="NCBIfam" id="TIGR02412">
    <property type="entry name" value="pepN_strep_liv"/>
    <property type="match status" value="1"/>
</dbReference>
<evidence type="ECO:0000256" key="13">
    <source>
        <dbReference type="ARBA" id="ARBA00031533"/>
    </source>
</evidence>
<evidence type="ECO:0000313" key="18">
    <source>
        <dbReference type="Proteomes" id="UP000612899"/>
    </source>
</evidence>
<dbReference type="GO" id="GO:0005615">
    <property type="term" value="C:extracellular space"/>
    <property type="evidence" value="ECO:0007669"/>
    <property type="project" value="TreeGrafter"/>
</dbReference>
<keyword evidence="7" id="KW-0645">Protease</keyword>
<dbReference type="GO" id="GO:0016020">
    <property type="term" value="C:membrane"/>
    <property type="evidence" value="ECO:0007669"/>
    <property type="project" value="TreeGrafter"/>
</dbReference>
<dbReference type="InterPro" id="IPR050344">
    <property type="entry name" value="Peptidase_M1_aminopeptidases"/>
</dbReference>